<dbReference type="EMBL" id="JACSQM010000001">
    <property type="protein sequence ID" value="MBD7962767.1"/>
    <property type="molecule type" value="Genomic_DNA"/>
</dbReference>
<comment type="caution">
    <text evidence="1">The sequence shown here is derived from an EMBL/GenBank/DDBJ whole genome shotgun (WGS) entry which is preliminary data.</text>
</comment>
<dbReference type="RefSeq" id="WP_191752069.1">
    <property type="nucleotide sequence ID" value="NZ_JACSQM010000001.1"/>
</dbReference>
<organism evidence="1 2">
    <name type="scientific">Fictibacillus norfolkensis</name>
    <dbReference type="NCBI Taxonomy" id="2762233"/>
    <lineage>
        <taxon>Bacteria</taxon>
        <taxon>Bacillati</taxon>
        <taxon>Bacillota</taxon>
        <taxon>Bacilli</taxon>
        <taxon>Bacillales</taxon>
        <taxon>Fictibacillaceae</taxon>
        <taxon>Fictibacillus</taxon>
    </lineage>
</organism>
<accession>A0ABR8SH04</accession>
<sequence length="179" mass="20828">MYIQLDIKEQLNSRGITTFAEREKGYLAFGGYSFPKEHFPKYDTDVFSFHFDENDNMELEEQRLSVPVMSYKKAILIGCSNNGDFFEDISFYNGEELVDTKRVVFPDILSNEPEEGPKVFGRFPYIHTKTTKVDYLQPSLWINTIEWTEEMVFDHIQFGDNPSIHLFAITLIPGSVENE</sequence>
<name>A0ABR8SH04_9BACL</name>
<proteinExistence type="predicted"/>
<gene>
    <name evidence="1" type="ORF">H9648_01785</name>
</gene>
<protein>
    <submittedName>
        <fullName evidence="1">Uncharacterized protein</fullName>
    </submittedName>
</protein>
<evidence type="ECO:0000313" key="2">
    <source>
        <dbReference type="Proteomes" id="UP000603641"/>
    </source>
</evidence>
<evidence type="ECO:0000313" key="1">
    <source>
        <dbReference type="EMBL" id="MBD7962767.1"/>
    </source>
</evidence>
<dbReference type="Proteomes" id="UP000603641">
    <property type="component" value="Unassembled WGS sequence"/>
</dbReference>
<keyword evidence="2" id="KW-1185">Reference proteome</keyword>
<reference evidence="1 2" key="1">
    <citation type="submission" date="2020-08" db="EMBL/GenBank/DDBJ databases">
        <title>A Genomic Blueprint of the Chicken Gut Microbiome.</title>
        <authorList>
            <person name="Gilroy R."/>
            <person name="Ravi A."/>
            <person name="Getino M."/>
            <person name="Pursley I."/>
            <person name="Horton D.L."/>
            <person name="Alikhan N.-F."/>
            <person name="Baker D."/>
            <person name="Gharbi K."/>
            <person name="Hall N."/>
            <person name="Watson M."/>
            <person name="Adriaenssens E.M."/>
            <person name="Foster-Nyarko E."/>
            <person name="Jarju S."/>
            <person name="Secka A."/>
            <person name="Antonio M."/>
            <person name="Oren A."/>
            <person name="Chaudhuri R."/>
            <person name="La Ragione R.M."/>
            <person name="Hildebrand F."/>
            <person name="Pallen M.J."/>
        </authorList>
    </citation>
    <scope>NUCLEOTIDE SEQUENCE [LARGE SCALE GENOMIC DNA]</scope>
    <source>
        <strain evidence="1 2">Sa2CUA10</strain>
    </source>
</reference>